<evidence type="ECO:0000313" key="9">
    <source>
        <dbReference type="Proteomes" id="UP000323439"/>
    </source>
</evidence>
<gene>
    <name evidence="8" type="ORF">SAMN02910315_01753</name>
</gene>
<dbReference type="OrthoDB" id="77584at2157"/>
<evidence type="ECO:0000256" key="1">
    <source>
        <dbReference type="ARBA" id="ARBA00004651"/>
    </source>
</evidence>
<feature type="transmembrane region" description="Helical" evidence="6">
    <location>
        <begin position="81"/>
        <end position="101"/>
    </location>
</feature>
<keyword evidence="8" id="KW-0012">Acyltransferase</keyword>
<evidence type="ECO:0000313" key="8">
    <source>
        <dbReference type="EMBL" id="SDA62442.1"/>
    </source>
</evidence>
<feature type="transmembrane region" description="Helical" evidence="6">
    <location>
        <begin position="121"/>
        <end position="140"/>
    </location>
</feature>
<evidence type="ECO:0000256" key="3">
    <source>
        <dbReference type="ARBA" id="ARBA00022692"/>
    </source>
</evidence>
<feature type="domain" description="Acyltransferase 3" evidence="7">
    <location>
        <begin position="10"/>
        <end position="316"/>
    </location>
</feature>
<dbReference type="GO" id="GO:0009246">
    <property type="term" value="P:enterobacterial common antigen biosynthetic process"/>
    <property type="evidence" value="ECO:0007669"/>
    <property type="project" value="TreeGrafter"/>
</dbReference>
<dbReference type="PANTHER" id="PTHR40074:SF2">
    <property type="entry name" value="O-ACETYLTRANSFERASE WECH"/>
    <property type="match status" value="1"/>
</dbReference>
<keyword evidence="4 6" id="KW-1133">Transmembrane helix</keyword>
<reference evidence="8 9" key="1">
    <citation type="submission" date="2016-10" db="EMBL/GenBank/DDBJ databases">
        <authorList>
            <person name="Varghese N."/>
            <person name="Submissions S."/>
        </authorList>
    </citation>
    <scope>NUCLEOTIDE SEQUENCE [LARGE SCALE GENOMIC DNA]</scope>
    <source>
        <strain evidence="8 9">DSM 16643</strain>
    </source>
</reference>
<dbReference type="GO" id="GO:0005886">
    <property type="term" value="C:plasma membrane"/>
    <property type="evidence" value="ECO:0007669"/>
    <property type="project" value="UniProtKB-SubCell"/>
</dbReference>
<dbReference type="InterPro" id="IPR002656">
    <property type="entry name" value="Acyl_transf_3_dom"/>
</dbReference>
<dbReference type="EMBL" id="FMXB01000014">
    <property type="protein sequence ID" value="SDA62442.1"/>
    <property type="molecule type" value="Genomic_DNA"/>
</dbReference>
<feature type="transmembrane region" description="Helical" evidence="6">
    <location>
        <begin position="233"/>
        <end position="253"/>
    </location>
</feature>
<feature type="transmembrane region" description="Helical" evidence="6">
    <location>
        <begin position="170"/>
        <end position="191"/>
    </location>
</feature>
<dbReference type="GO" id="GO:0016413">
    <property type="term" value="F:O-acetyltransferase activity"/>
    <property type="evidence" value="ECO:0007669"/>
    <property type="project" value="TreeGrafter"/>
</dbReference>
<feature type="transmembrane region" description="Helical" evidence="6">
    <location>
        <begin position="52"/>
        <end position="69"/>
    </location>
</feature>
<dbReference type="Proteomes" id="UP000323439">
    <property type="component" value="Unassembled WGS sequence"/>
</dbReference>
<dbReference type="PANTHER" id="PTHR40074">
    <property type="entry name" value="O-ACETYLTRANSFERASE WECH"/>
    <property type="match status" value="1"/>
</dbReference>
<dbReference type="AlphaFoldDB" id="A0A1G5WWQ7"/>
<evidence type="ECO:0000256" key="2">
    <source>
        <dbReference type="ARBA" id="ARBA00022475"/>
    </source>
</evidence>
<keyword evidence="8" id="KW-0808">Transferase</keyword>
<organism evidence="8 9">
    <name type="scientific">Methanobrevibacter millerae</name>
    <dbReference type="NCBI Taxonomy" id="230361"/>
    <lineage>
        <taxon>Archaea</taxon>
        <taxon>Methanobacteriati</taxon>
        <taxon>Methanobacteriota</taxon>
        <taxon>Methanomada group</taxon>
        <taxon>Methanobacteria</taxon>
        <taxon>Methanobacteriales</taxon>
        <taxon>Methanobacteriaceae</taxon>
        <taxon>Methanobrevibacter</taxon>
    </lineage>
</organism>
<feature type="transmembrane region" description="Helical" evidence="6">
    <location>
        <begin position="12"/>
        <end position="32"/>
    </location>
</feature>
<keyword evidence="3 6" id="KW-0812">Transmembrane</keyword>
<feature type="transmembrane region" description="Helical" evidence="6">
    <location>
        <begin position="265"/>
        <end position="288"/>
    </location>
</feature>
<feature type="transmembrane region" description="Helical" evidence="6">
    <location>
        <begin position="147"/>
        <end position="164"/>
    </location>
</feature>
<evidence type="ECO:0000259" key="7">
    <source>
        <dbReference type="Pfam" id="PF01757"/>
    </source>
</evidence>
<accession>A0A1G5WWQ7</accession>
<evidence type="ECO:0000256" key="4">
    <source>
        <dbReference type="ARBA" id="ARBA00022989"/>
    </source>
</evidence>
<keyword evidence="5 6" id="KW-0472">Membrane</keyword>
<keyword evidence="2" id="KW-1003">Cell membrane</keyword>
<name>A0A1G5WWQ7_9EURY</name>
<evidence type="ECO:0000256" key="6">
    <source>
        <dbReference type="SAM" id="Phobius"/>
    </source>
</evidence>
<feature type="transmembrane region" description="Helical" evidence="6">
    <location>
        <begin position="300"/>
        <end position="320"/>
    </location>
</feature>
<protein>
    <submittedName>
        <fullName evidence="8">Surface polysaccharide O-acyltransferase, integral membrane enzyme</fullName>
    </submittedName>
</protein>
<proteinExistence type="predicted"/>
<dbReference type="Pfam" id="PF01757">
    <property type="entry name" value="Acyl_transf_3"/>
    <property type="match status" value="1"/>
</dbReference>
<dbReference type="RefSeq" id="WP_149732277.1">
    <property type="nucleotide sequence ID" value="NZ_FMXB01000014.1"/>
</dbReference>
<keyword evidence="9" id="KW-1185">Reference proteome</keyword>
<sequence>MKTKKERIFYYDLLRAFAIIAVIICHVDHFFGPLTTQAQVIAQLTFHDIGDIGVPIFLMISGALLLNREYPSLGAFLKKRFARIIYPFIFWIILILGQLYLHGYNSKFIWNVFIGEPSITWYFWTLIGIYLFIPIINSFVKDYKLKGVEYFLAIWSFIMILNTFHSYPLWMYFNLDMFAGFVGYPLLGYYLANKKFKLSDKSMCILGLLILLVSLAVFVYFNYSKIDLLSPRYLNITNIFMGIGMFLFIMYLDKLNVFNTIKDNFIGKAIISLSVCSYGMYFSHVIVVKALSYHNPGSNLLFPLMFVLIVFLSWLIPYIMSKIPYLKIVSGV</sequence>
<feature type="transmembrane region" description="Helical" evidence="6">
    <location>
        <begin position="203"/>
        <end position="221"/>
    </location>
</feature>
<evidence type="ECO:0000256" key="5">
    <source>
        <dbReference type="ARBA" id="ARBA00023136"/>
    </source>
</evidence>
<comment type="subcellular location">
    <subcellularLocation>
        <location evidence="1">Cell membrane</location>
        <topology evidence="1">Multi-pass membrane protein</topology>
    </subcellularLocation>
</comment>